<reference evidence="5 6" key="1">
    <citation type="submission" date="2020-03" db="EMBL/GenBank/DDBJ databases">
        <title>Roseomonas selenitidurans sp. nov. isolated from urban soil.</title>
        <authorList>
            <person name="Liu H."/>
        </authorList>
    </citation>
    <scope>NUCLEOTIDE SEQUENCE [LARGE SCALE GENOMIC DNA]</scope>
    <source>
        <strain evidence="5 6">BU-1</strain>
    </source>
</reference>
<evidence type="ECO:0000313" key="6">
    <source>
        <dbReference type="Proteomes" id="UP000787635"/>
    </source>
</evidence>
<feature type="domain" description="Glycosyltransferase 61 catalytic" evidence="4">
    <location>
        <begin position="157"/>
        <end position="324"/>
    </location>
</feature>
<keyword evidence="2" id="KW-0808">Transferase</keyword>
<dbReference type="Pfam" id="PF04577">
    <property type="entry name" value="Glyco_transf_61"/>
    <property type="match status" value="1"/>
</dbReference>
<dbReference type="PANTHER" id="PTHR20961">
    <property type="entry name" value="GLYCOSYLTRANSFERASE"/>
    <property type="match status" value="1"/>
</dbReference>
<evidence type="ECO:0000256" key="2">
    <source>
        <dbReference type="ARBA" id="ARBA00022679"/>
    </source>
</evidence>
<dbReference type="InterPro" id="IPR007657">
    <property type="entry name" value="Glycosyltransferase_61"/>
</dbReference>
<dbReference type="Proteomes" id="UP000787635">
    <property type="component" value="Unassembled WGS sequence"/>
</dbReference>
<name>A0ABX1E4M0_9PROT</name>
<gene>
    <name evidence="5" type="ORF">HEQ75_14805</name>
</gene>
<dbReference type="RefSeq" id="WP_168031911.1">
    <property type="nucleotide sequence ID" value="NZ_JAAVNE010000023.1"/>
</dbReference>
<dbReference type="InterPro" id="IPR049625">
    <property type="entry name" value="Glyco_transf_61_cat"/>
</dbReference>
<keyword evidence="6" id="KW-1185">Reference proteome</keyword>
<keyword evidence="3" id="KW-0325">Glycoprotein</keyword>
<evidence type="ECO:0000313" key="5">
    <source>
        <dbReference type="EMBL" id="NKC32132.1"/>
    </source>
</evidence>
<evidence type="ECO:0000256" key="1">
    <source>
        <dbReference type="ARBA" id="ARBA00022676"/>
    </source>
</evidence>
<evidence type="ECO:0000256" key="3">
    <source>
        <dbReference type="ARBA" id="ARBA00023180"/>
    </source>
</evidence>
<evidence type="ECO:0000259" key="4">
    <source>
        <dbReference type="Pfam" id="PF04577"/>
    </source>
</evidence>
<proteinExistence type="predicted"/>
<dbReference type="EMBL" id="JAAVNE010000023">
    <property type="protein sequence ID" value="NKC32132.1"/>
    <property type="molecule type" value="Genomic_DNA"/>
</dbReference>
<sequence>MRAPPPERPPAALRLKGPEAFAPVADAAALLDSDGGVLELHPAGRHEYAWGPCFGAEGRPTALYGRWEMDHGLRLTSLRDAWLAGGGAVIGADGGVVLDGLAAHAHEIAADPARFALTLRLYGLLRAEDGALSALPGPVRTVEEPVFHLMCQADNAFTHFLIDTLPKLALWEALPAPRPRLLVSQEAWRRWRGFLLAVSGQAEDAFLVHAPRTLLRLRQVLVASFPRWLDARSVAPFRRATAAMPAGQRRILVVRRDAWAWDRMLLNEREVVALLRRRGFEPVVPSTLDVAGQLALYRSASLVAGALGGGLLNAIFSAPGTGVLSLVSPDYTRPLIDSSTHLTGLRIAHAVGESFSASRDRNNSPYLVDLAAVERALDALEDSAGRPTQPTGGPFP</sequence>
<protein>
    <submittedName>
        <fullName evidence="5">Glycosyltransferase family 61 protein</fullName>
    </submittedName>
</protein>
<comment type="caution">
    <text evidence="5">The sequence shown here is derived from an EMBL/GenBank/DDBJ whole genome shotgun (WGS) entry which is preliminary data.</text>
</comment>
<accession>A0ABX1E4M0</accession>
<keyword evidence="1" id="KW-0328">Glycosyltransferase</keyword>
<organism evidence="5 6">
    <name type="scientific">Falsiroseomonas selenitidurans</name>
    <dbReference type="NCBI Taxonomy" id="2716335"/>
    <lineage>
        <taxon>Bacteria</taxon>
        <taxon>Pseudomonadati</taxon>
        <taxon>Pseudomonadota</taxon>
        <taxon>Alphaproteobacteria</taxon>
        <taxon>Acetobacterales</taxon>
        <taxon>Roseomonadaceae</taxon>
        <taxon>Falsiroseomonas</taxon>
    </lineage>
</organism>